<dbReference type="EMBL" id="JAHMUF010000009">
    <property type="protein sequence ID" value="KAG7193870.1"/>
    <property type="molecule type" value="Genomic_DNA"/>
</dbReference>
<evidence type="ECO:0000256" key="1">
    <source>
        <dbReference type="SAM" id="MobiDB-lite"/>
    </source>
</evidence>
<reference evidence="2" key="1">
    <citation type="submission" date="2021-03" db="EMBL/GenBank/DDBJ databases">
        <authorList>
            <person name="Palmer J.M."/>
        </authorList>
    </citation>
    <scope>NUCLEOTIDE SEQUENCE</scope>
    <source>
        <strain evidence="2">ARV_011</strain>
    </source>
</reference>
<gene>
    <name evidence="2" type="ORF">KQ657_005068</name>
</gene>
<accession>A0A9P7V9V8</accession>
<keyword evidence="3" id="KW-1185">Reference proteome</keyword>
<feature type="region of interest" description="Disordered" evidence="1">
    <location>
        <begin position="93"/>
        <end position="136"/>
    </location>
</feature>
<protein>
    <submittedName>
        <fullName evidence="2">Uncharacterized protein</fullName>
    </submittedName>
</protein>
<dbReference type="RefSeq" id="XP_043049417.1">
    <property type="nucleotide sequence ID" value="XM_043195712.1"/>
</dbReference>
<sequence length="136" mass="14968">MILSQLSGEALFARKDITIAPPFPQYYPLTWYENGITSLEDVIAKHKELKQQGVLLSEVVAMMSGLSVLDGLEMPKETSELVQMLEEFQIVEKEGGLVDEQDEDDDDNHQEQVQPNGGGGGGAYITDNRSFGGHIV</sequence>
<dbReference type="GeneID" id="66118442"/>
<evidence type="ECO:0000313" key="2">
    <source>
        <dbReference type="EMBL" id="KAG7193870.1"/>
    </source>
</evidence>
<organism evidence="2 3">
    <name type="scientific">Scheffersomyces spartinae</name>
    <dbReference type="NCBI Taxonomy" id="45513"/>
    <lineage>
        <taxon>Eukaryota</taxon>
        <taxon>Fungi</taxon>
        <taxon>Dikarya</taxon>
        <taxon>Ascomycota</taxon>
        <taxon>Saccharomycotina</taxon>
        <taxon>Pichiomycetes</taxon>
        <taxon>Debaryomycetaceae</taxon>
        <taxon>Scheffersomyces</taxon>
    </lineage>
</organism>
<proteinExistence type="predicted"/>
<comment type="caution">
    <text evidence="2">The sequence shown here is derived from an EMBL/GenBank/DDBJ whole genome shotgun (WGS) entry which is preliminary data.</text>
</comment>
<feature type="compositionally biased region" description="Acidic residues" evidence="1">
    <location>
        <begin position="97"/>
        <end position="108"/>
    </location>
</feature>
<dbReference type="AlphaFoldDB" id="A0A9P7V9V8"/>
<name>A0A9P7V9V8_9ASCO</name>
<evidence type="ECO:0000313" key="3">
    <source>
        <dbReference type="Proteomes" id="UP000790833"/>
    </source>
</evidence>
<dbReference type="Proteomes" id="UP000790833">
    <property type="component" value="Unassembled WGS sequence"/>
</dbReference>
<dbReference type="OrthoDB" id="2590500at2759"/>